<dbReference type="GO" id="GO:0005886">
    <property type="term" value="C:plasma membrane"/>
    <property type="evidence" value="ECO:0007669"/>
    <property type="project" value="UniProtKB-SubCell"/>
</dbReference>
<feature type="transmembrane region" description="Helical" evidence="6">
    <location>
        <begin position="54"/>
        <end position="77"/>
    </location>
</feature>
<dbReference type="InterPro" id="IPR002797">
    <property type="entry name" value="Polysacc_synth"/>
</dbReference>
<evidence type="ECO:0000256" key="6">
    <source>
        <dbReference type="SAM" id="Phobius"/>
    </source>
</evidence>
<evidence type="ECO:0000256" key="4">
    <source>
        <dbReference type="ARBA" id="ARBA00022989"/>
    </source>
</evidence>
<feature type="transmembrane region" description="Helical" evidence="6">
    <location>
        <begin position="89"/>
        <end position="114"/>
    </location>
</feature>
<dbReference type="Proteomes" id="UP000590811">
    <property type="component" value="Unassembled WGS sequence"/>
</dbReference>
<evidence type="ECO:0000256" key="1">
    <source>
        <dbReference type="ARBA" id="ARBA00004651"/>
    </source>
</evidence>
<sequence length="508" mass="49839">MASTPAAASGTPDGNRLGAHSLAYLVGTALQGLGVLLVLPFATRLLGPAEFGRVATGLVAVQLVGTVAAAGLPQVLLREHHRGSDGPRAARALAGTMVLGALALGVVGMAAVAALGAAGRVVVGEWLPVVVAAAALTVVVSGQSLSRARLRPSGFVLLAVASTVGAHLCGLVAARAVPTAERYLLAYTAGLLVSAGLALLVGRPLPPWAQPDRVRAGLRLAAPLLPQAAAMLALLMGDVLLVRVLLGDVAAGEYQVALQLGNMPFVLAVACFNAWAPLVLSHPRERRWAWTADTGTALLTVVVLGAAGVAALAPWLVDLVTSTAFDRGAVSATLAVITVVAAAYMLYQGGSLAVLDAERTGALLVAALGAVVVLVVAAVVGVRLVGPAAGGAGDAGGAGGAGDAGAALVAVAVAKVLAYATLAALTTRSARSVSALRWPRAVPALLAASAAVGAATAAASLLTDPGTTASGASSGAVTLVGGARLVAAALVLVATALVAPRVVRTLRG</sequence>
<keyword evidence="4 6" id="KW-1133">Transmembrane helix</keyword>
<dbReference type="InterPro" id="IPR050833">
    <property type="entry name" value="Poly_Biosynth_Transport"/>
</dbReference>
<keyword evidence="5 6" id="KW-0472">Membrane</keyword>
<feature type="transmembrane region" description="Helical" evidence="6">
    <location>
        <begin position="126"/>
        <end position="143"/>
    </location>
</feature>
<comment type="caution">
    <text evidence="7">The sequence shown here is derived from an EMBL/GenBank/DDBJ whole genome shotgun (WGS) entry which is preliminary data.</text>
</comment>
<feature type="transmembrane region" description="Helical" evidence="6">
    <location>
        <begin position="155"/>
        <end position="177"/>
    </location>
</feature>
<dbReference type="PANTHER" id="PTHR30250">
    <property type="entry name" value="PST FAMILY PREDICTED COLANIC ACID TRANSPORTER"/>
    <property type="match status" value="1"/>
</dbReference>
<keyword evidence="2" id="KW-1003">Cell membrane</keyword>
<feature type="transmembrane region" description="Helical" evidence="6">
    <location>
        <begin position="256"/>
        <end position="276"/>
    </location>
</feature>
<feature type="transmembrane region" description="Helical" evidence="6">
    <location>
        <begin position="438"/>
        <end position="462"/>
    </location>
</feature>
<feature type="transmembrane region" description="Helical" evidence="6">
    <location>
        <begin position="183"/>
        <end position="205"/>
    </location>
</feature>
<feature type="transmembrane region" description="Helical" evidence="6">
    <location>
        <begin position="404"/>
        <end position="426"/>
    </location>
</feature>
<accession>A0A839PU09</accession>
<protein>
    <submittedName>
        <fullName evidence="7">O-antigen/teichoic acid export membrane protein</fullName>
    </submittedName>
</protein>
<name>A0A839PU09_9MICO</name>
<feature type="transmembrane region" description="Helical" evidence="6">
    <location>
        <begin position="482"/>
        <end position="503"/>
    </location>
</feature>
<evidence type="ECO:0000256" key="2">
    <source>
        <dbReference type="ARBA" id="ARBA00022475"/>
    </source>
</evidence>
<feature type="transmembrane region" description="Helical" evidence="6">
    <location>
        <begin position="329"/>
        <end position="349"/>
    </location>
</feature>
<gene>
    <name evidence="7" type="ORF">FHW14_000616</name>
</gene>
<dbReference type="RefSeq" id="WP_184507874.1">
    <property type="nucleotide sequence ID" value="NZ_JACHVT010000001.1"/>
</dbReference>
<feature type="transmembrane region" description="Helical" evidence="6">
    <location>
        <begin position="22"/>
        <end position="42"/>
    </location>
</feature>
<dbReference type="Pfam" id="PF01943">
    <property type="entry name" value="Polysacc_synt"/>
    <property type="match status" value="1"/>
</dbReference>
<proteinExistence type="predicted"/>
<dbReference type="AlphaFoldDB" id="A0A839PU09"/>
<dbReference type="PANTHER" id="PTHR30250:SF11">
    <property type="entry name" value="O-ANTIGEN TRANSPORTER-RELATED"/>
    <property type="match status" value="1"/>
</dbReference>
<evidence type="ECO:0000256" key="5">
    <source>
        <dbReference type="ARBA" id="ARBA00023136"/>
    </source>
</evidence>
<keyword evidence="3 6" id="KW-0812">Transmembrane</keyword>
<feature type="transmembrane region" description="Helical" evidence="6">
    <location>
        <begin position="297"/>
        <end position="317"/>
    </location>
</feature>
<evidence type="ECO:0000313" key="7">
    <source>
        <dbReference type="EMBL" id="MBB2985476.1"/>
    </source>
</evidence>
<evidence type="ECO:0000313" key="8">
    <source>
        <dbReference type="Proteomes" id="UP000590811"/>
    </source>
</evidence>
<feature type="transmembrane region" description="Helical" evidence="6">
    <location>
        <begin position="217"/>
        <end position="236"/>
    </location>
</feature>
<reference evidence="7 8" key="1">
    <citation type="submission" date="2020-08" db="EMBL/GenBank/DDBJ databases">
        <title>Genomic Encyclopedia of Type Strains, Phase IV (KMG-V): Genome sequencing to study the core and pangenomes of soil and plant-associated prokaryotes.</title>
        <authorList>
            <person name="Whitman W."/>
        </authorList>
    </citation>
    <scope>NUCLEOTIDE SEQUENCE [LARGE SCALE GENOMIC DNA]</scope>
    <source>
        <strain evidence="7 8">B3ACCR2</strain>
    </source>
</reference>
<organism evidence="7 8">
    <name type="scientific">Terracoccus luteus</name>
    <dbReference type="NCBI Taxonomy" id="53356"/>
    <lineage>
        <taxon>Bacteria</taxon>
        <taxon>Bacillati</taxon>
        <taxon>Actinomycetota</taxon>
        <taxon>Actinomycetes</taxon>
        <taxon>Micrococcales</taxon>
        <taxon>Intrasporangiaceae</taxon>
        <taxon>Terracoccus</taxon>
    </lineage>
</organism>
<dbReference type="EMBL" id="JACHVT010000001">
    <property type="protein sequence ID" value="MBB2985476.1"/>
    <property type="molecule type" value="Genomic_DNA"/>
</dbReference>
<feature type="transmembrane region" description="Helical" evidence="6">
    <location>
        <begin position="361"/>
        <end position="384"/>
    </location>
</feature>
<comment type="subcellular location">
    <subcellularLocation>
        <location evidence="1">Cell membrane</location>
        <topology evidence="1">Multi-pass membrane protein</topology>
    </subcellularLocation>
</comment>
<evidence type="ECO:0000256" key="3">
    <source>
        <dbReference type="ARBA" id="ARBA00022692"/>
    </source>
</evidence>